<dbReference type="InParanoid" id="E4XQA2"/>
<dbReference type="GO" id="GO:0031298">
    <property type="term" value="C:replication fork protection complex"/>
    <property type="evidence" value="ECO:0007669"/>
    <property type="project" value="TreeGrafter"/>
</dbReference>
<feature type="region of interest" description="Disordered" evidence="1">
    <location>
        <begin position="148"/>
        <end position="176"/>
    </location>
</feature>
<gene>
    <name evidence="2" type="ORF">GSOID_T00017400001</name>
</gene>
<protein>
    <submittedName>
        <fullName evidence="2">Uncharacterized protein</fullName>
    </submittedName>
</protein>
<dbReference type="GO" id="GO:0043111">
    <property type="term" value="P:replication fork arrest"/>
    <property type="evidence" value="ECO:0007669"/>
    <property type="project" value="TreeGrafter"/>
</dbReference>
<dbReference type="EMBL" id="FN653101">
    <property type="protein sequence ID" value="CBY11988.1"/>
    <property type="molecule type" value="Genomic_DNA"/>
</dbReference>
<dbReference type="GO" id="GO:0006281">
    <property type="term" value="P:DNA repair"/>
    <property type="evidence" value="ECO:0007669"/>
    <property type="project" value="TreeGrafter"/>
</dbReference>
<evidence type="ECO:0000256" key="1">
    <source>
        <dbReference type="SAM" id="MobiDB-lite"/>
    </source>
</evidence>
<sequence length="456" mass="53015">MTVFMNYAVNRPIWSLSEKIGFISETLSIPALSFIERSMHKFDENIRCDKQKQSKWTTKLNYAIRAFQQIMKTILTMHKSKDESMKQSANQIKEQILYTPEYREIIPLLMKQFKPNFQTKNYLRDLIMAQHWLLKLLDGSKDVVVRAKKKAARKKKKRPQDKPRKPKPINDEAEKDGTWNDIVDDITLARSGDIDVDEVMQYGLLSVEDGSMKALGAIQLALHGRERVRNITSAELSLRLLRAAKHLWPENVEFGQLENEIETLEILCKEKLPAEAFPDDKDESDDDMNGEEAGYDYEEVAEAIIDVEDIFDAYSHPDVLHKAGLLLKDYKMNSVEVNHALCKLIHRVVFQLQRPSMCFQATLFRTFQKINQEKIELKTNPVYKEIWTLGKFILGKFFQVMQENDKLPVELLLWTTQRDWEPIMKGKLTSARISTDYWSSTLFVALIKGNFISMLQ</sequence>
<feature type="compositionally biased region" description="Basic and acidic residues" evidence="1">
    <location>
        <begin position="160"/>
        <end position="176"/>
    </location>
</feature>
<dbReference type="GO" id="GO:0003677">
    <property type="term" value="F:DNA binding"/>
    <property type="evidence" value="ECO:0007669"/>
    <property type="project" value="TreeGrafter"/>
</dbReference>
<dbReference type="GO" id="GO:0000076">
    <property type="term" value="P:DNA replication checkpoint signaling"/>
    <property type="evidence" value="ECO:0007669"/>
    <property type="project" value="TreeGrafter"/>
</dbReference>
<dbReference type="Proteomes" id="UP000001307">
    <property type="component" value="Unassembled WGS sequence"/>
</dbReference>
<dbReference type="OrthoDB" id="310853at2759"/>
<dbReference type="AlphaFoldDB" id="E4XQA2"/>
<dbReference type="PANTHER" id="PTHR22940:SF4">
    <property type="entry name" value="PROTEIN TIMELESS HOMOLOG"/>
    <property type="match status" value="1"/>
</dbReference>
<accession>E4XQA2</accession>
<feature type="compositionally biased region" description="Basic residues" evidence="1">
    <location>
        <begin position="148"/>
        <end position="159"/>
    </location>
</feature>
<proteinExistence type="predicted"/>
<evidence type="ECO:0000313" key="3">
    <source>
        <dbReference type="Proteomes" id="UP000001307"/>
    </source>
</evidence>
<evidence type="ECO:0000313" key="2">
    <source>
        <dbReference type="EMBL" id="CBY11988.1"/>
    </source>
</evidence>
<name>E4XQA2_OIKDI</name>
<keyword evidence="3" id="KW-1185">Reference proteome</keyword>
<dbReference type="InterPro" id="IPR044998">
    <property type="entry name" value="Timeless"/>
</dbReference>
<dbReference type="PANTHER" id="PTHR22940">
    <property type="entry name" value="TIMEOUT/TIMELESS-2"/>
    <property type="match status" value="1"/>
</dbReference>
<organism evidence="2">
    <name type="scientific">Oikopleura dioica</name>
    <name type="common">Tunicate</name>
    <dbReference type="NCBI Taxonomy" id="34765"/>
    <lineage>
        <taxon>Eukaryota</taxon>
        <taxon>Metazoa</taxon>
        <taxon>Chordata</taxon>
        <taxon>Tunicata</taxon>
        <taxon>Appendicularia</taxon>
        <taxon>Copelata</taxon>
        <taxon>Oikopleuridae</taxon>
        <taxon>Oikopleura</taxon>
    </lineage>
</organism>
<reference evidence="2" key="1">
    <citation type="journal article" date="2010" name="Science">
        <title>Plasticity of animal genome architecture unmasked by rapid evolution of a pelagic tunicate.</title>
        <authorList>
            <person name="Denoeud F."/>
            <person name="Henriet S."/>
            <person name="Mungpakdee S."/>
            <person name="Aury J.M."/>
            <person name="Da Silva C."/>
            <person name="Brinkmann H."/>
            <person name="Mikhaleva J."/>
            <person name="Olsen L.C."/>
            <person name="Jubin C."/>
            <person name="Canestro C."/>
            <person name="Bouquet J.M."/>
            <person name="Danks G."/>
            <person name="Poulain J."/>
            <person name="Campsteijn C."/>
            <person name="Adamski M."/>
            <person name="Cross I."/>
            <person name="Yadetie F."/>
            <person name="Muffato M."/>
            <person name="Louis A."/>
            <person name="Butcher S."/>
            <person name="Tsagkogeorga G."/>
            <person name="Konrad A."/>
            <person name="Singh S."/>
            <person name="Jensen M.F."/>
            <person name="Cong E.H."/>
            <person name="Eikeseth-Otteraa H."/>
            <person name="Noel B."/>
            <person name="Anthouard V."/>
            <person name="Porcel B.M."/>
            <person name="Kachouri-Lafond R."/>
            <person name="Nishino A."/>
            <person name="Ugolini M."/>
            <person name="Chourrout P."/>
            <person name="Nishida H."/>
            <person name="Aasland R."/>
            <person name="Huzurbazar S."/>
            <person name="Westhof E."/>
            <person name="Delsuc F."/>
            <person name="Lehrach H."/>
            <person name="Reinhardt R."/>
            <person name="Weissenbach J."/>
            <person name="Roy S.W."/>
            <person name="Artiguenave F."/>
            <person name="Postlethwait J.H."/>
            <person name="Manak J.R."/>
            <person name="Thompson E.M."/>
            <person name="Jaillon O."/>
            <person name="Du Pasquier L."/>
            <person name="Boudinot P."/>
            <person name="Liberles D.A."/>
            <person name="Volff J.N."/>
            <person name="Philippe H."/>
            <person name="Lenhard B."/>
            <person name="Roest Crollius H."/>
            <person name="Wincker P."/>
            <person name="Chourrout D."/>
        </authorList>
    </citation>
    <scope>NUCLEOTIDE SEQUENCE [LARGE SCALE GENOMIC DNA]</scope>
</reference>